<organism evidence="1 2">
    <name type="scientific">Gossypium australe</name>
    <dbReference type="NCBI Taxonomy" id="47621"/>
    <lineage>
        <taxon>Eukaryota</taxon>
        <taxon>Viridiplantae</taxon>
        <taxon>Streptophyta</taxon>
        <taxon>Embryophyta</taxon>
        <taxon>Tracheophyta</taxon>
        <taxon>Spermatophyta</taxon>
        <taxon>Magnoliopsida</taxon>
        <taxon>eudicotyledons</taxon>
        <taxon>Gunneridae</taxon>
        <taxon>Pentapetalae</taxon>
        <taxon>rosids</taxon>
        <taxon>malvids</taxon>
        <taxon>Malvales</taxon>
        <taxon>Malvaceae</taxon>
        <taxon>Malvoideae</taxon>
        <taxon>Gossypium</taxon>
    </lineage>
</organism>
<gene>
    <name evidence="1" type="ORF">EPI10_029118</name>
</gene>
<dbReference type="OrthoDB" id="1726046at2759"/>
<proteinExistence type="predicted"/>
<evidence type="ECO:0000313" key="2">
    <source>
        <dbReference type="Proteomes" id="UP000325315"/>
    </source>
</evidence>
<reference evidence="2" key="1">
    <citation type="journal article" date="2019" name="Plant Biotechnol. J.">
        <title>Genome sequencing of the Australian wild diploid species Gossypium australe highlights disease resistance and delayed gland morphogenesis.</title>
        <authorList>
            <person name="Cai Y."/>
            <person name="Cai X."/>
            <person name="Wang Q."/>
            <person name="Wang P."/>
            <person name="Zhang Y."/>
            <person name="Cai C."/>
            <person name="Xu Y."/>
            <person name="Wang K."/>
            <person name="Zhou Z."/>
            <person name="Wang C."/>
            <person name="Geng S."/>
            <person name="Li B."/>
            <person name="Dong Q."/>
            <person name="Hou Y."/>
            <person name="Wang H."/>
            <person name="Ai P."/>
            <person name="Liu Z."/>
            <person name="Yi F."/>
            <person name="Sun M."/>
            <person name="An G."/>
            <person name="Cheng J."/>
            <person name="Zhang Y."/>
            <person name="Shi Q."/>
            <person name="Xie Y."/>
            <person name="Shi X."/>
            <person name="Chang Y."/>
            <person name="Huang F."/>
            <person name="Chen Y."/>
            <person name="Hong S."/>
            <person name="Mi L."/>
            <person name="Sun Q."/>
            <person name="Zhang L."/>
            <person name="Zhou B."/>
            <person name="Peng R."/>
            <person name="Zhang X."/>
            <person name="Liu F."/>
        </authorList>
    </citation>
    <scope>NUCLEOTIDE SEQUENCE [LARGE SCALE GENOMIC DNA]</scope>
    <source>
        <strain evidence="2">cv. PA1801</strain>
    </source>
</reference>
<accession>A0A5B6V0S2</accession>
<name>A0A5B6V0S2_9ROSI</name>
<protein>
    <submittedName>
        <fullName evidence="1">Retrovirus-related Pol polyprotein from transposon TNT 1-94</fullName>
    </submittedName>
</protein>
<sequence>MFEKAPLEDVFTWEVIWFNGATKSKEVEYIATGSCSQLLWMRQMLNDFGIVLSISTTYCDNTSAINILKKTLYNTLEPNTSI</sequence>
<comment type="caution">
    <text evidence="1">The sequence shown here is derived from an EMBL/GenBank/DDBJ whole genome shotgun (WGS) entry which is preliminary data.</text>
</comment>
<dbReference type="AlphaFoldDB" id="A0A5B6V0S2"/>
<dbReference type="Proteomes" id="UP000325315">
    <property type="component" value="Unassembled WGS sequence"/>
</dbReference>
<dbReference type="EMBL" id="SMMG02000009">
    <property type="protein sequence ID" value="KAA3462651.1"/>
    <property type="molecule type" value="Genomic_DNA"/>
</dbReference>
<evidence type="ECO:0000313" key="1">
    <source>
        <dbReference type="EMBL" id="KAA3462651.1"/>
    </source>
</evidence>
<keyword evidence="2" id="KW-1185">Reference proteome</keyword>